<keyword evidence="2" id="KW-1185">Reference proteome</keyword>
<gene>
    <name evidence="1" type="ORF">N3K66_008518</name>
</gene>
<sequence>MSGDMLEKRGPESVGDSQRPGSDPEKSAQSSSANEVRPGEGYDSDDRSEEYQGGVQRVRAVTTLWSKKTLWIMFGVLYLVSFCDMLLVSIQSSLNPYITSSFGKHGLLATTTIVSSIISGCSRLPLSKIMDVWGRAWGFLIMLLISTVGLIMKSTCRDVQTYLGAHVLYWTGHIGLMYVIDVMLSDMTTLKNRMVMLSVTGTPTIASTFLGPRIAQAFYDNINFRWAYGSFAIIVVAVSVPVIAILVSYERRASREGLITKENHGRNWYQQIYHVVVQLDLLGILLVTAAFALILLPFSLVSQAPNGWKTPYIPAMVATGVVVLGLFYLWEAFFAPVTFLPWKYLKEPTILGSCLLYAVMFTSTYCWNNYFSSYLQVVHRLSITTSGYVLNAYMLSSAIISPLVAGAISYFGDYKWTAYIGVPTMLLGTGLLIPFRTPDTHIGLVTLTQVLVGIGSGLFTTCAQVAVMAVVSHQEVAVVLAIWGMFGSIGAALGLAIAGGIWNNILPHQLMVRLPEEDKADYMSIFGDLVQQMAYPDGSDGREAVVGAYAFVQRRMVIAGAALMPLCALSIFVWKNVNLKRLEREKGAQTKGNVW</sequence>
<reference evidence="1" key="1">
    <citation type="submission" date="2022-10" db="EMBL/GenBank/DDBJ databases">
        <title>Complete Genome of Trichothecium roseum strain YXFP-22015, a Plant Pathogen Isolated from Citrus.</title>
        <authorList>
            <person name="Wang Y."/>
            <person name="Zhu L."/>
        </authorList>
    </citation>
    <scope>NUCLEOTIDE SEQUENCE</scope>
    <source>
        <strain evidence="1">YXFP-22015</strain>
    </source>
</reference>
<dbReference type="Proteomes" id="UP001163324">
    <property type="component" value="Chromosome 9"/>
</dbReference>
<protein>
    <submittedName>
        <fullName evidence="1">Uncharacterized protein</fullName>
    </submittedName>
</protein>
<dbReference type="EMBL" id="CM047948">
    <property type="protein sequence ID" value="KAI9896346.1"/>
    <property type="molecule type" value="Genomic_DNA"/>
</dbReference>
<organism evidence="1 2">
    <name type="scientific">Trichothecium roseum</name>
    <dbReference type="NCBI Taxonomy" id="47278"/>
    <lineage>
        <taxon>Eukaryota</taxon>
        <taxon>Fungi</taxon>
        <taxon>Dikarya</taxon>
        <taxon>Ascomycota</taxon>
        <taxon>Pezizomycotina</taxon>
        <taxon>Sordariomycetes</taxon>
        <taxon>Hypocreomycetidae</taxon>
        <taxon>Hypocreales</taxon>
        <taxon>Hypocreales incertae sedis</taxon>
        <taxon>Trichothecium</taxon>
    </lineage>
</organism>
<evidence type="ECO:0000313" key="2">
    <source>
        <dbReference type="Proteomes" id="UP001163324"/>
    </source>
</evidence>
<proteinExistence type="predicted"/>
<comment type="caution">
    <text evidence="1">The sequence shown here is derived from an EMBL/GenBank/DDBJ whole genome shotgun (WGS) entry which is preliminary data.</text>
</comment>
<evidence type="ECO:0000313" key="1">
    <source>
        <dbReference type="EMBL" id="KAI9896346.1"/>
    </source>
</evidence>
<name>A0ACC0UQK9_9HYPO</name>
<accession>A0ACC0UQK9</accession>